<comment type="caution">
    <text evidence="1">The sequence shown here is derived from an EMBL/GenBank/DDBJ whole genome shotgun (WGS) entry which is preliminary data.</text>
</comment>
<evidence type="ECO:0000313" key="1">
    <source>
        <dbReference type="EMBL" id="KPQ35400.1"/>
    </source>
</evidence>
<dbReference type="Proteomes" id="UP000050465">
    <property type="component" value="Unassembled WGS sequence"/>
</dbReference>
<dbReference type="EMBL" id="LJZR01000012">
    <property type="protein sequence ID" value="KPQ35400.1"/>
    <property type="molecule type" value="Genomic_DNA"/>
</dbReference>
<name>A0A0P8DG23_9CYAN</name>
<gene>
    <name evidence="1" type="ORF">HLUCCA11_10585</name>
</gene>
<dbReference type="STRING" id="1666911.HLUCCA11_10585"/>
<reference evidence="1 2" key="1">
    <citation type="submission" date="2015-09" db="EMBL/GenBank/DDBJ databases">
        <title>Identification and resolution of microdiversity through metagenomic sequencing of parallel consortia.</title>
        <authorList>
            <person name="Nelson W.C."/>
            <person name="Romine M.F."/>
            <person name="Lindemann S.R."/>
        </authorList>
    </citation>
    <scope>NUCLEOTIDE SEQUENCE [LARGE SCALE GENOMIC DNA]</scope>
    <source>
        <strain evidence="1">Ana</strain>
    </source>
</reference>
<dbReference type="AlphaFoldDB" id="A0A0P8DG23"/>
<dbReference type="NCBIfam" id="TIGR04042">
    <property type="entry name" value="MSMEG_0570_fam"/>
    <property type="match status" value="1"/>
</dbReference>
<organism evidence="1 2">
    <name type="scientific">Phormidesmis priestleyi Ana</name>
    <dbReference type="NCBI Taxonomy" id="1666911"/>
    <lineage>
        <taxon>Bacteria</taxon>
        <taxon>Bacillati</taxon>
        <taxon>Cyanobacteriota</taxon>
        <taxon>Cyanophyceae</taxon>
        <taxon>Leptolyngbyales</taxon>
        <taxon>Leptolyngbyaceae</taxon>
        <taxon>Phormidesmis</taxon>
    </lineage>
</organism>
<protein>
    <submittedName>
        <fullName evidence="1">MSMEG_0570 family protein</fullName>
    </submittedName>
</protein>
<accession>A0A0P8DG23</accession>
<evidence type="ECO:0000313" key="2">
    <source>
        <dbReference type="Proteomes" id="UP000050465"/>
    </source>
</evidence>
<sequence>MPEINFKIQWPNGQQDLCYSPSLVVKKYFEPGAHYTVTEFVSRSKEALTIASDRVQEKYGFPCSLALGQLRKIETTAQQYDATPDSTVTFLAFEPFS</sequence>
<dbReference type="InterPro" id="IPR023846">
    <property type="entry name" value="CHP04042_MSMEG0570"/>
</dbReference>
<proteinExistence type="predicted"/>